<sequence>MPYWIRDSEGRLVKINNPHETELELEVEVMETIPEDQHSQHAPEENLNAYRSMRDSMHPPHMSAPSCIVPPTEINGLKRQISNFSAKENEKFYECWERYMEAINACPRHGFDTWLLVSYFYDGISSSMKQLLEMMCGGDFMSKNPEEAMDFLSYC</sequence>
<proteinExistence type="predicted"/>
<protein>
    <recommendedName>
        <fullName evidence="3">Retrotransposon gag domain-containing protein</fullName>
    </recommendedName>
</protein>
<gene>
    <name evidence="1" type="ORF">CK203_056225</name>
</gene>
<dbReference type="AlphaFoldDB" id="A0A438GJI9"/>
<evidence type="ECO:0000313" key="2">
    <source>
        <dbReference type="Proteomes" id="UP000288805"/>
    </source>
</evidence>
<evidence type="ECO:0000313" key="1">
    <source>
        <dbReference type="EMBL" id="RVW72370.1"/>
    </source>
</evidence>
<evidence type="ECO:0008006" key="3">
    <source>
        <dbReference type="Google" id="ProtNLM"/>
    </source>
</evidence>
<comment type="caution">
    <text evidence="1">The sequence shown here is derived from an EMBL/GenBank/DDBJ whole genome shotgun (WGS) entry which is preliminary data.</text>
</comment>
<reference evidence="1 2" key="1">
    <citation type="journal article" date="2018" name="PLoS Genet.">
        <title>Population sequencing reveals clonal diversity and ancestral inbreeding in the grapevine cultivar Chardonnay.</title>
        <authorList>
            <person name="Roach M.J."/>
            <person name="Johnson D.L."/>
            <person name="Bohlmann J."/>
            <person name="van Vuuren H.J."/>
            <person name="Jones S.J."/>
            <person name="Pretorius I.S."/>
            <person name="Schmidt S.A."/>
            <person name="Borneman A.R."/>
        </authorList>
    </citation>
    <scope>NUCLEOTIDE SEQUENCE [LARGE SCALE GENOMIC DNA]</scope>
    <source>
        <strain evidence="2">cv. Chardonnay</strain>
        <tissue evidence="1">Leaf</tissue>
    </source>
</reference>
<dbReference type="Proteomes" id="UP000288805">
    <property type="component" value="Unassembled WGS sequence"/>
</dbReference>
<name>A0A438GJI9_VITVI</name>
<accession>A0A438GJI9</accession>
<dbReference type="EMBL" id="QGNW01000416">
    <property type="protein sequence ID" value="RVW72370.1"/>
    <property type="molecule type" value="Genomic_DNA"/>
</dbReference>
<organism evidence="1 2">
    <name type="scientific">Vitis vinifera</name>
    <name type="common">Grape</name>
    <dbReference type="NCBI Taxonomy" id="29760"/>
    <lineage>
        <taxon>Eukaryota</taxon>
        <taxon>Viridiplantae</taxon>
        <taxon>Streptophyta</taxon>
        <taxon>Embryophyta</taxon>
        <taxon>Tracheophyta</taxon>
        <taxon>Spermatophyta</taxon>
        <taxon>Magnoliopsida</taxon>
        <taxon>eudicotyledons</taxon>
        <taxon>Gunneridae</taxon>
        <taxon>Pentapetalae</taxon>
        <taxon>rosids</taxon>
        <taxon>Vitales</taxon>
        <taxon>Vitaceae</taxon>
        <taxon>Viteae</taxon>
        <taxon>Vitis</taxon>
    </lineage>
</organism>